<dbReference type="InterPro" id="IPR006091">
    <property type="entry name" value="Acyl-CoA_Oxase/DH_mid-dom"/>
</dbReference>
<evidence type="ECO:0000259" key="9">
    <source>
        <dbReference type="Pfam" id="PF02771"/>
    </source>
</evidence>
<sequence>MASSAPDEHSQDITPMDDFFTAEERAFREIVRAEIAAMLPEHLARHTRSHLHMPREVMAEWNRILHSRGWSAHHWPKEFGGPGWTPIQRFIFESELARADAPPLSVFGIYLVGPTIFSFGSPEQKARYLPGILSGEEFWCQGYSEPDAGSDLARLRTTARRSGDKWIVNGQKAWTSEGHFADHMILLARTNMEVKPQAGLSLFVVPMDAPGITIQPVITIDGAHSVNSVFLDDVTLDASALIGEVDQGWTYAKFLLNNERTNNAQIHKSRREFDLLRARIETEKGEIPAAWRERVARIETDLAALEITVLRVLADETDGREPGAKAAILKVIGSQLQQAISELAMEVLGEEAVATGLPLANDNDGYGAYWAEKHLFRRVVTIYAGTNEIQKTIIAKTVFKG</sequence>
<protein>
    <recommendedName>
        <fullName evidence="12">Acyl-CoA dehydrogenase</fullName>
    </recommendedName>
</protein>
<keyword evidence="5 6" id="KW-0560">Oxidoreductase</keyword>
<proteinExistence type="inferred from homology"/>
<evidence type="ECO:0000259" key="7">
    <source>
        <dbReference type="Pfam" id="PF00441"/>
    </source>
</evidence>
<dbReference type="Pfam" id="PF00441">
    <property type="entry name" value="Acyl-CoA_dh_1"/>
    <property type="match status" value="1"/>
</dbReference>
<dbReference type="SUPFAM" id="SSF47203">
    <property type="entry name" value="Acyl-CoA dehydrogenase C-terminal domain-like"/>
    <property type="match status" value="1"/>
</dbReference>
<comment type="cofactor">
    <cofactor evidence="1 6">
        <name>FAD</name>
        <dbReference type="ChEBI" id="CHEBI:57692"/>
    </cofactor>
</comment>
<gene>
    <name evidence="10" type="ORF">GH266_07055</name>
</gene>
<dbReference type="InterPro" id="IPR037069">
    <property type="entry name" value="AcylCoA_DH/ox_N_sf"/>
</dbReference>
<dbReference type="EMBL" id="CP046908">
    <property type="protein sequence ID" value="QGZ34287.1"/>
    <property type="molecule type" value="Genomic_DNA"/>
</dbReference>
<feature type="domain" description="Acyl-CoA dehydrogenase/oxidase N-terminal" evidence="9">
    <location>
        <begin position="21"/>
        <end position="136"/>
    </location>
</feature>
<dbReference type="PANTHER" id="PTHR43292">
    <property type="entry name" value="ACYL-COA DEHYDROGENASE"/>
    <property type="match status" value="1"/>
</dbReference>
<feature type="domain" description="Acyl-CoA dehydrogenase/oxidase C-terminal" evidence="7">
    <location>
        <begin position="246"/>
        <end position="398"/>
    </location>
</feature>
<dbReference type="GO" id="GO:0005886">
    <property type="term" value="C:plasma membrane"/>
    <property type="evidence" value="ECO:0007669"/>
    <property type="project" value="TreeGrafter"/>
</dbReference>
<evidence type="ECO:0000256" key="1">
    <source>
        <dbReference type="ARBA" id="ARBA00001974"/>
    </source>
</evidence>
<comment type="similarity">
    <text evidence="2 6">Belongs to the acyl-CoA dehydrogenase family.</text>
</comment>
<organism evidence="10 11">
    <name type="scientific">Stappia indica</name>
    <dbReference type="NCBI Taxonomy" id="538381"/>
    <lineage>
        <taxon>Bacteria</taxon>
        <taxon>Pseudomonadati</taxon>
        <taxon>Pseudomonadota</taxon>
        <taxon>Alphaproteobacteria</taxon>
        <taxon>Hyphomicrobiales</taxon>
        <taxon>Stappiaceae</taxon>
        <taxon>Stappia</taxon>
    </lineage>
</organism>
<dbReference type="SUPFAM" id="SSF56645">
    <property type="entry name" value="Acyl-CoA dehydrogenase NM domain-like"/>
    <property type="match status" value="1"/>
</dbReference>
<dbReference type="InterPro" id="IPR052161">
    <property type="entry name" value="Mycobact_Acyl-CoA_DH"/>
</dbReference>
<dbReference type="GO" id="GO:0016627">
    <property type="term" value="F:oxidoreductase activity, acting on the CH-CH group of donors"/>
    <property type="evidence" value="ECO:0007669"/>
    <property type="project" value="InterPro"/>
</dbReference>
<dbReference type="Gene3D" id="2.40.110.10">
    <property type="entry name" value="Butyryl-CoA Dehydrogenase, subunit A, domain 2"/>
    <property type="match status" value="1"/>
</dbReference>
<dbReference type="InterPro" id="IPR009075">
    <property type="entry name" value="AcylCo_DH/oxidase_C"/>
</dbReference>
<evidence type="ECO:0000313" key="10">
    <source>
        <dbReference type="EMBL" id="QGZ34287.1"/>
    </source>
</evidence>
<reference evidence="10 11" key="1">
    <citation type="submission" date="2019-12" db="EMBL/GenBank/DDBJ databases">
        <title>The genome of Stappia indica PHM037.</title>
        <authorList>
            <person name="Kacar D."/>
            <person name="Galan B."/>
            <person name="Canedo L."/>
            <person name="Rodriguez P."/>
            <person name="de la Calle F."/>
            <person name="Garcia J.L."/>
        </authorList>
    </citation>
    <scope>NUCLEOTIDE SEQUENCE [LARGE SCALE GENOMIC DNA]</scope>
    <source>
        <strain evidence="10 11">PHM037</strain>
    </source>
</reference>
<evidence type="ECO:0000256" key="3">
    <source>
        <dbReference type="ARBA" id="ARBA00022630"/>
    </source>
</evidence>
<dbReference type="Pfam" id="PF02770">
    <property type="entry name" value="Acyl-CoA_dh_M"/>
    <property type="match status" value="1"/>
</dbReference>
<dbReference type="InterPro" id="IPR036250">
    <property type="entry name" value="AcylCo_DH-like_C"/>
</dbReference>
<accession>A0A857C5V0</accession>
<evidence type="ECO:0000259" key="8">
    <source>
        <dbReference type="Pfam" id="PF02770"/>
    </source>
</evidence>
<dbReference type="InterPro" id="IPR013786">
    <property type="entry name" value="AcylCoA_DH/ox_N"/>
</dbReference>
<feature type="domain" description="Acyl-CoA oxidase/dehydrogenase middle" evidence="8">
    <location>
        <begin position="140"/>
        <end position="225"/>
    </location>
</feature>
<dbReference type="GO" id="GO:0050660">
    <property type="term" value="F:flavin adenine dinucleotide binding"/>
    <property type="evidence" value="ECO:0007669"/>
    <property type="project" value="InterPro"/>
</dbReference>
<dbReference type="FunFam" id="2.40.110.10:FF:000002">
    <property type="entry name" value="Acyl-CoA dehydrogenase fadE12"/>
    <property type="match status" value="1"/>
</dbReference>
<dbReference type="Gene3D" id="1.10.540.10">
    <property type="entry name" value="Acyl-CoA dehydrogenase/oxidase, N-terminal domain"/>
    <property type="match status" value="1"/>
</dbReference>
<dbReference type="PANTHER" id="PTHR43292:SF3">
    <property type="entry name" value="ACYL-COA DEHYDROGENASE FADE29"/>
    <property type="match status" value="1"/>
</dbReference>
<name>A0A857C5V0_9HYPH</name>
<evidence type="ECO:0000256" key="6">
    <source>
        <dbReference type="RuleBase" id="RU362125"/>
    </source>
</evidence>
<keyword evidence="3 6" id="KW-0285">Flavoprotein</keyword>
<dbReference type="KEGG" id="siw:GH266_07055"/>
<dbReference type="RefSeq" id="WP_158193261.1">
    <property type="nucleotide sequence ID" value="NZ_CP046908.1"/>
</dbReference>
<dbReference type="AlphaFoldDB" id="A0A857C5V0"/>
<evidence type="ECO:0000256" key="4">
    <source>
        <dbReference type="ARBA" id="ARBA00022827"/>
    </source>
</evidence>
<evidence type="ECO:0000313" key="11">
    <source>
        <dbReference type="Proteomes" id="UP000435648"/>
    </source>
</evidence>
<dbReference type="Proteomes" id="UP000435648">
    <property type="component" value="Chromosome"/>
</dbReference>
<keyword evidence="4 6" id="KW-0274">FAD</keyword>
<dbReference type="InterPro" id="IPR046373">
    <property type="entry name" value="Acyl-CoA_Oxase/DH_mid-dom_sf"/>
</dbReference>
<evidence type="ECO:0000256" key="2">
    <source>
        <dbReference type="ARBA" id="ARBA00009347"/>
    </source>
</evidence>
<evidence type="ECO:0008006" key="12">
    <source>
        <dbReference type="Google" id="ProtNLM"/>
    </source>
</evidence>
<evidence type="ECO:0000256" key="5">
    <source>
        <dbReference type="ARBA" id="ARBA00023002"/>
    </source>
</evidence>
<dbReference type="Pfam" id="PF02771">
    <property type="entry name" value="Acyl-CoA_dh_N"/>
    <property type="match status" value="1"/>
</dbReference>
<dbReference type="InterPro" id="IPR009100">
    <property type="entry name" value="AcylCoA_DH/oxidase_NM_dom_sf"/>
</dbReference>
<dbReference type="Gene3D" id="1.20.140.10">
    <property type="entry name" value="Butyryl-CoA Dehydrogenase, subunit A, domain 3"/>
    <property type="match status" value="1"/>
</dbReference>
<dbReference type="OrthoDB" id="9775090at2"/>